<dbReference type="GO" id="GO:0016020">
    <property type="term" value="C:membrane"/>
    <property type="evidence" value="ECO:0007669"/>
    <property type="project" value="UniProtKB-SubCell"/>
</dbReference>
<feature type="transmembrane region" description="Helical" evidence="6">
    <location>
        <begin position="435"/>
        <end position="452"/>
    </location>
</feature>
<dbReference type="GeneID" id="31007773"/>
<gene>
    <name evidence="7" type="ORF">UA08_08017</name>
</gene>
<feature type="transmembrane region" description="Helical" evidence="6">
    <location>
        <begin position="192"/>
        <end position="210"/>
    </location>
</feature>
<evidence type="ECO:0000256" key="5">
    <source>
        <dbReference type="ARBA" id="ARBA00023136"/>
    </source>
</evidence>
<organism evidence="7 8">
    <name type="scientific">Talaromyces atroroseus</name>
    <dbReference type="NCBI Taxonomy" id="1441469"/>
    <lineage>
        <taxon>Eukaryota</taxon>
        <taxon>Fungi</taxon>
        <taxon>Dikarya</taxon>
        <taxon>Ascomycota</taxon>
        <taxon>Pezizomycotina</taxon>
        <taxon>Eurotiomycetes</taxon>
        <taxon>Eurotiomycetidae</taxon>
        <taxon>Eurotiales</taxon>
        <taxon>Trichocomaceae</taxon>
        <taxon>Talaromyces</taxon>
        <taxon>Talaromyces sect. Trachyspermi</taxon>
    </lineage>
</organism>
<keyword evidence="2" id="KW-0813">Transport</keyword>
<feature type="transmembrane region" description="Helical" evidence="6">
    <location>
        <begin position="332"/>
        <end position="354"/>
    </location>
</feature>
<evidence type="ECO:0000256" key="4">
    <source>
        <dbReference type="ARBA" id="ARBA00022989"/>
    </source>
</evidence>
<evidence type="ECO:0008006" key="9">
    <source>
        <dbReference type="Google" id="ProtNLM"/>
    </source>
</evidence>
<proteinExistence type="predicted"/>
<accession>A0A225AQJ0</accession>
<feature type="transmembrane region" description="Helical" evidence="6">
    <location>
        <begin position="155"/>
        <end position="172"/>
    </location>
</feature>
<feature type="transmembrane region" description="Helical" evidence="6">
    <location>
        <begin position="280"/>
        <end position="298"/>
    </location>
</feature>
<dbReference type="InterPro" id="IPR002293">
    <property type="entry name" value="AA/rel_permease1"/>
</dbReference>
<evidence type="ECO:0000313" key="8">
    <source>
        <dbReference type="Proteomes" id="UP000214365"/>
    </source>
</evidence>
<dbReference type="GO" id="GO:0022857">
    <property type="term" value="F:transmembrane transporter activity"/>
    <property type="evidence" value="ECO:0007669"/>
    <property type="project" value="InterPro"/>
</dbReference>
<feature type="transmembrane region" description="Helical" evidence="6">
    <location>
        <begin position="65"/>
        <end position="87"/>
    </location>
</feature>
<feature type="transmembrane region" description="Helical" evidence="6">
    <location>
        <begin position="121"/>
        <end position="143"/>
    </location>
</feature>
<evidence type="ECO:0000256" key="3">
    <source>
        <dbReference type="ARBA" id="ARBA00022692"/>
    </source>
</evidence>
<comment type="caution">
    <text evidence="7">The sequence shown here is derived from an EMBL/GenBank/DDBJ whole genome shotgun (WGS) entry which is preliminary data.</text>
</comment>
<evidence type="ECO:0000313" key="7">
    <source>
        <dbReference type="EMBL" id="OKL56695.1"/>
    </source>
</evidence>
<evidence type="ECO:0000256" key="2">
    <source>
        <dbReference type="ARBA" id="ARBA00022448"/>
    </source>
</evidence>
<comment type="subcellular location">
    <subcellularLocation>
        <location evidence="1">Membrane</location>
        <topology evidence="1">Multi-pass membrane protein</topology>
    </subcellularLocation>
</comment>
<sequence length="480" mass="52675">METSKDNKHALSATEDAIVHERAHSIAKGGSIPLDEAILQAQGHGSAMPRRFYEMGLLRFWIQNLVYGGPQVVVFSLLAAAVVQWIVTLGLSELASAFPSTGGQYHFTYIVAPHRMKCGLAFMYILDTGVLEYWMIAAPVFLFPKAVPKIAQITMYLSVIGFFANFIVLVVMKKHTNPGSYIVQSGLGSSGWSAGTAWALGVTNSMYAYAATDSAIDIAEECPSPQKVLPFVMNVTMTIGFSTAFPLFVLLMFGMTDLDAVVNAGLPSAEVMYQVTGSKAVSTFLMCWVLLVYVLCVIPQWITCGRTAWALATDNGTPFAQYFSHIDTTKDFPVRTTVCAVVFVCIYGLLYLASTTAYNSIVTGAVLCLNITYAIPQTIMLLRGRSKCLLRRHLELGRTGYFCNLFSPLWVIVLAVLVCLPPSGPQVEVSTMNWTSPILAGLFLVTYVLWLVTGRHKFYGPKIDWDALNLSNGFEMQLDQ</sequence>
<feature type="transmembrane region" description="Helical" evidence="6">
    <location>
        <begin position="231"/>
        <end position="253"/>
    </location>
</feature>
<dbReference type="Proteomes" id="UP000214365">
    <property type="component" value="Unassembled WGS sequence"/>
</dbReference>
<keyword evidence="4 6" id="KW-1133">Transmembrane helix</keyword>
<dbReference type="EMBL" id="LFMY01000013">
    <property type="protein sequence ID" value="OKL56695.1"/>
    <property type="molecule type" value="Genomic_DNA"/>
</dbReference>
<dbReference type="PANTHER" id="PTHR45649:SF11">
    <property type="entry name" value="TRANSPORTER, PUTATIVE (EUROFUNG)-RELATED"/>
    <property type="match status" value="1"/>
</dbReference>
<reference evidence="7 8" key="1">
    <citation type="submission" date="2015-06" db="EMBL/GenBank/DDBJ databases">
        <title>Talaromyces atroroseus IBT 11181 draft genome.</title>
        <authorList>
            <person name="Rasmussen K.B."/>
            <person name="Rasmussen S."/>
            <person name="Petersen B."/>
            <person name="Sicheritz-Ponten T."/>
            <person name="Mortensen U.H."/>
            <person name="Thrane U."/>
        </authorList>
    </citation>
    <scope>NUCLEOTIDE SEQUENCE [LARGE SCALE GENOMIC DNA]</scope>
    <source>
        <strain evidence="7 8">IBT 11181</strain>
    </source>
</reference>
<feature type="transmembrane region" description="Helical" evidence="6">
    <location>
        <begin position="360"/>
        <end position="382"/>
    </location>
</feature>
<evidence type="ECO:0000256" key="1">
    <source>
        <dbReference type="ARBA" id="ARBA00004141"/>
    </source>
</evidence>
<keyword evidence="5 6" id="KW-0472">Membrane</keyword>
<name>A0A225AQJ0_TALAT</name>
<dbReference type="PANTHER" id="PTHR45649">
    <property type="entry name" value="AMINO-ACID PERMEASE BAT1"/>
    <property type="match status" value="1"/>
</dbReference>
<dbReference type="AlphaFoldDB" id="A0A225AQJ0"/>
<dbReference type="Gene3D" id="1.20.1740.10">
    <property type="entry name" value="Amino acid/polyamine transporter I"/>
    <property type="match status" value="1"/>
</dbReference>
<keyword evidence="8" id="KW-1185">Reference proteome</keyword>
<dbReference type="STRING" id="1441469.A0A225AQJ0"/>
<dbReference type="OrthoDB" id="2417308at2759"/>
<dbReference type="Pfam" id="PF13520">
    <property type="entry name" value="AA_permease_2"/>
    <property type="match status" value="1"/>
</dbReference>
<dbReference type="RefSeq" id="XP_020116816.1">
    <property type="nucleotide sequence ID" value="XM_020262931.1"/>
</dbReference>
<keyword evidence="3 6" id="KW-0812">Transmembrane</keyword>
<evidence type="ECO:0000256" key="6">
    <source>
        <dbReference type="SAM" id="Phobius"/>
    </source>
</evidence>
<protein>
    <recommendedName>
        <fullName evidence="9">Amino-acid permease</fullName>
    </recommendedName>
</protein>
<dbReference type="PIRSF" id="PIRSF006060">
    <property type="entry name" value="AA_transporter"/>
    <property type="match status" value="1"/>
</dbReference>
<feature type="transmembrane region" description="Helical" evidence="6">
    <location>
        <begin position="402"/>
        <end position="423"/>
    </location>
</feature>